<protein>
    <submittedName>
        <fullName evidence="3">Uncharacterized protein LOC106751473</fullName>
    </submittedName>
</protein>
<reference evidence="3" key="1">
    <citation type="submission" date="2025-08" db="UniProtKB">
        <authorList>
            <consortium name="RefSeq"/>
        </authorList>
    </citation>
    <scope>IDENTIFICATION</scope>
</reference>
<name>A0A6P3YBU0_DINQU</name>
<keyword evidence="2" id="KW-1185">Reference proteome</keyword>
<sequence>MVFPVVTRIPNEETHDEEARNEQTQDRKWQNKQTLDEPQALAVNDSSSAKRQRFPCPNCTSIYGRKSNLQYYLNFECGQLPRFNSLYCQYRTRHQSNVRAHVCRKHHGCSIYAIDVCKLLENSCTQVV</sequence>
<organism evidence="2 3">
    <name type="scientific">Dinoponera quadriceps</name>
    <name type="common">South American ant</name>
    <dbReference type="NCBI Taxonomy" id="609295"/>
    <lineage>
        <taxon>Eukaryota</taxon>
        <taxon>Metazoa</taxon>
        <taxon>Ecdysozoa</taxon>
        <taxon>Arthropoda</taxon>
        <taxon>Hexapoda</taxon>
        <taxon>Insecta</taxon>
        <taxon>Pterygota</taxon>
        <taxon>Neoptera</taxon>
        <taxon>Endopterygota</taxon>
        <taxon>Hymenoptera</taxon>
        <taxon>Apocrita</taxon>
        <taxon>Aculeata</taxon>
        <taxon>Formicoidea</taxon>
        <taxon>Formicidae</taxon>
        <taxon>Ponerinae</taxon>
        <taxon>Ponerini</taxon>
        <taxon>Dinoponera</taxon>
    </lineage>
</organism>
<evidence type="ECO:0000313" key="2">
    <source>
        <dbReference type="Proteomes" id="UP000515204"/>
    </source>
</evidence>
<dbReference type="RefSeq" id="XP_014487858.1">
    <property type="nucleotide sequence ID" value="XM_014632372.1"/>
</dbReference>
<proteinExistence type="predicted"/>
<dbReference type="GeneID" id="106751473"/>
<gene>
    <name evidence="3" type="primary">LOC106751473</name>
</gene>
<dbReference type="AlphaFoldDB" id="A0A6P3YBU0"/>
<evidence type="ECO:0000256" key="1">
    <source>
        <dbReference type="SAM" id="MobiDB-lite"/>
    </source>
</evidence>
<dbReference type="Proteomes" id="UP000515204">
    <property type="component" value="Unplaced"/>
</dbReference>
<accession>A0A6P3YBU0</accession>
<dbReference type="Gene3D" id="3.30.160.60">
    <property type="entry name" value="Classic Zinc Finger"/>
    <property type="match status" value="1"/>
</dbReference>
<dbReference type="OrthoDB" id="10004641at2759"/>
<feature type="compositionally biased region" description="Basic and acidic residues" evidence="1">
    <location>
        <begin position="10"/>
        <end position="29"/>
    </location>
</feature>
<evidence type="ECO:0000313" key="3">
    <source>
        <dbReference type="RefSeq" id="XP_014487858.1"/>
    </source>
</evidence>
<dbReference type="KEGG" id="dqu:106751473"/>
<feature type="region of interest" description="Disordered" evidence="1">
    <location>
        <begin position="1"/>
        <end position="53"/>
    </location>
</feature>